<reference evidence="2 3" key="1">
    <citation type="journal article" date="2018" name="Front. Plant Sci.">
        <title>Red Clover (Trifolium pratense) and Zigzag Clover (T. medium) - A Picture of Genomic Similarities and Differences.</title>
        <authorList>
            <person name="Dluhosova J."/>
            <person name="Istvanek J."/>
            <person name="Nedelnik J."/>
            <person name="Repkova J."/>
        </authorList>
    </citation>
    <scope>NUCLEOTIDE SEQUENCE [LARGE SCALE GENOMIC DNA]</scope>
    <source>
        <strain evidence="3">cv. 10/8</strain>
        <tissue evidence="2">Leaf</tissue>
    </source>
</reference>
<name>A0A392SF13_9FABA</name>
<evidence type="ECO:0000256" key="1">
    <source>
        <dbReference type="SAM" id="MobiDB-lite"/>
    </source>
</evidence>
<keyword evidence="3" id="KW-1185">Reference proteome</keyword>
<dbReference type="Proteomes" id="UP000265520">
    <property type="component" value="Unassembled WGS sequence"/>
</dbReference>
<evidence type="ECO:0000313" key="2">
    <source>
        <dbReference type="EMBL" id="MCI46446.1"/>
    </source>
</evidence>
<feature type="region of interest" description="Disordered" evidence="1">
    <location>
        <begin position="1"/>
        <end position="31"/>
    </location>
</feature>
<evidence type="ECO:0000313" key="3">
    <source>
        <dbReference type="Proteomes" id="UP000265520"/>
    </source>
</evidence>
<organism evidence="2 3">
    <name type="scientific">Trifolium medium</name>
    <dbReference type="NCBI Taxonomy" id="97028"/>
    <lineage>
        <taxon>Eukaryota</taxon>
        <taxon>Viridiplantae</taxon>
        <taxon>Streptophyta</taxon>
        <taxon>Embryophyta</taxon>
        <taxon>Tracheophyta</taxon>
        <taxon>Spermatophyta</taxon>
        <taxon>Magnoliopsida</taxon>
        <taxon>eudicotyledons</taxon>
        <taxon>Gunneridae</taxon>
        <taxon>Pentapetalae</taxon>
        <taxon>rosids</taxon>
        <taxon>fabids</taxon>
        <taxon>Fabales</taxon>
        <taxon>Fabaceae</taxon>
        <taxon>Papilionoideae</taxon>
        <taxon>50 kb inversion clade</taxon>
        <taxon>NPAAA clade</taxon>
        <taxon>Hologalegina</taxon>
        <taxon>IRL clade</taxon>
        <taxon>Trifolieae</taxon>
        <taxon>Trifolium</taxon>
    </lineage>
</organism>
<dbReference type="EMBL" id="LXQA010357680">
    <property type="protein sequence ID" value="MCI46446.1"/>
    <property type="molecule type" value="Genomic_DNA"/>
</dbReference>
<feature type="compositionally biased region" description="Polar residues" evidence="1">
    <location>
        <begin position="1"/>
        <end position="14"/>
    </location>
</feature>
<feature type="non-terminal residue" evidence="2">
    <location>
        <position position="31"/>
    </location>
</feature>
<protein>
    <submittedName>
        <fullName evidence="2">Uncharacterized protein</fullName>
    </submittedName>
</protein>
<accession>A0A392SF13</accession>
<proteinExistence type="predicted"/>
<comment type="caution">
    <text evidence="2">The sequence shown here is derived from an EMBL/GenBank/DDBJ whole genome shotgun (WGS) entry which is preliminary data.</text>
</comment>
<dbReference type="AlphaFoldDB" id="A0A392SF13"/>
<sequence length="31" mass="3727">MCSLSSDTTFLQLRNQREKKSLATRESRRRQ</sequence>
<feature type="compositionally biased region" description="Basic and acidic residues" evidence="1">
    <location>
        <begin position="15"/>
        <end position="31"/>
    </location>
</feature>